<evidence type="ECO:0000313" key="2">
    <source>
        <dbReference type="Proteomes" id="UP000002215"/>
    </source>
</evidence>
<evidence type="ECO:0000313" key="1">
    <source>
        <dbReference type="EMBL" id="ACU62212.1"/>
    </source>
</evidence>
<dbReference type="RefSeq" id="WP_012792380.1">
    <property type="nucleotide sequence ID" value="NC_013132.1"/>
</dbReference>
<protein>
    <submittedName>
        <fullName evidence="1">Uncharacterized protein</fullName>
    </submittedName>
</protein>
<reference evidence="2" key="1">
    <citation type="submission" date="2009-08" db="EMBL/GenBank/DDBJ databases">
        <title>The complete genome of Chitinophaga pinensis DSM 2588.</title>
        <authorList>
            <consortium name="US DOE Joint Genome Institute (JGI-PGF)"/>
            <person name="Lucas S."/>
            <person name="Copeland A."/>
            <person name="Lapidus A."/>
            <person name="Glavina del Rio T."/>
            <person name="Dalin E."/>
            <person name="Tice H."/>
            <person name="Bruce D."/>
            <person name="Goodwin L."/>
            <person name="Pitluck S."/>
            <person name="Kyrpides N."/>
            <person name="Mavromatis K."/>
            <person name="Ivanova N."/>
            <person name="Mikhailova N."/>
            <person name="Sims D."/>
            <person name="Meinche L."/>
            <person name="Brettin T."/>
            <person name="Detter J.C."/>
            <person name="Han C."/>
            <person name="Larimer F."/>
            <person name="Land M."/>
            <person name="Hauser L."/>
            <person name="Markowitz V."/>
            <person name="Cheng J.-F."/>
            <person name="Hugenholtz P."/>
            <person name="Woyke T."/>
            <person name="Wu D."/>
            <person name="Spring S."/>
            <person name="Klenk H.-P."/>
            <person name="Eisen J.A."/>
        </authorList>
    </citation>
    <scope>NUCLEOTIDE SEQUENCE [LARGE SCALE GENOMIC DNA]</scope>
    <source>
        <strain evidence="2">ATCC 43595 / DSM 2588 / LMG 13176 / NBRC 15968 / NCIMB 11800 / UQM 2034</strain>
    </source>
</reference>
<reference evidence="1 2" key="2">
    <citation type="journal article" date="2010" name="Stand. Genomic Sci.">
        <title>Complete genome sequence of Chitinophaga pinensis type strain (UQM 2034).</title>
        <authorList>
            <person name="Glavina Del Rio T."/>
            <person name="Abt B."/>
            <person name="Spring S."/>
            <person name="Lapidus A."/>
            <person name="Nolan M."/>
            <person name="Tice H."/>
            <person name="Copeland A."/>
            <person name="Cheng J.F."/>
            <person name="Chen F."/>
            <person name="Bruce D."/>
            <person name="Goodwin L."/>
            <person name="Pitluck S."/>
            <person name="Ivanova N."/>
            <person name="Mavromatis K."/>
            <person name="Mikhailova N."/>
            <person name="Pati A."/>
            <person name="Chen A."/>
            <person name="Palaniappan K."/>
            <person name="Land M."/>
            <person name="Hauser L."/>
            <person name="Chang Y.J."/>
            <person name="Jeffries C.D."/>
            <person name="Chain P."/>
            <person name="Saunders E."/>
            <person name="Detter J.C."/>
            <person name="Brettin T."/>
            <person name="Rohde M."/>
            <person name="Goker M."/>
            <person name="Bristow J."/>
            <person name="Eisen J.A."/>
            <person name="Markowitz V."/>
            <person name="Hugenholtz P."/>
            <person name="Kyrpides N.C."/>
            <person name="Klenk H.P."/>
            <person name="Lucas S."/>
        </authorList>
    </citation>
    <scope>NUCLEOTIDE SEQUENCE [LARGE SCALE GENOMIC DNA]</scope>
    <source>
        <strain evidence="2">ATCC 43595 / DSM 2588 / LMG 13176 / NBRC 15968 / NCIMB 11800 / UQM 2034</strain>
    </source>
</reference>
<proteinExistence type="predicted"/>
<dbReference type="Proteomes" id="UP000002215">
    <property type="component" value="Chromosome"/>
</dbReference>
<dbReference type="KEGG" id="cpi:Cpin_4777"/>
<organism evidence="1 2">
    <name type="scientific">Chitinophaga pinensis (strain ATCC 43595 / DSM 2588 / LMG 13176 / NBRC 15968 / NCIMB 11800 / UQM 2034)</name>
    <dbReference type="NCBI Taxonomy" id="485918"/>
    <lineage>
        <taxon>Bacteria</taxon>
        <taxon>Pseudomonadati</taxon>
        <taxon>Bacteroidota</taxon>
        <taxon>Chitinophagia</taxon>
        <taxon>Chitinophagales</taxon>
        <taxon>Chitinophagaceae</taxon>
        <taxon>Chitinophaga</taxon>
    </lineage>
</organism>
<gene>
    <name evidence="1" type="ordered locus">Cpin_4777</name>
</gene>
<dbReference type="EMBL" id="CP001699">
    <property type="protein sequence ID" value="ACU62212.1"/>
    <property type="molecule type" value="Genomic_DNA"/>
</dbReference>
<dbReference type="AlphaFoldDB" id="A0A979GRB5"/>
<dbReference type="OrthoDB" id="775526at2"/>
<sequence>MMKQYPLMCHNGSVYLDAVISIASGHGKIQLKFDTQDIHIELEEDYPFFALISLRRILEPQGIRILCKGSRLDVYPSSFMATSFKAYKLEMGKPGAREDLCFIFDPTDDLSMIATVDEQWEYWLRWRGDFFRTQEY</sequence>
<accession>A0A979GRB5</accession>
<name>A0A979GRB5_CHIPD</name>